<dbReference type="Proteomes" id="UP000037122">
    <property type="component" value="Unassembled WGS sequence"/>
</dbReference>
<dbReference type="VEuPathDB" id="FungiDB:QG37_08064"/>
<name>A0A0L0NNK8_CANAR</name>
<dbReference type="AlphaFoldDB" id="A0A0L0NNK8"/>
<proteinExistence type="predicted"/>
<evidence type="ECO:0000313" key="2">
    <source>
        <dbReference type="Proteomes" id="UP000037122"/>
    </source>
</evidence>
<gene>
    <name evidence="1" type="ORF">QG37_08064</name>
</gene>
<dbReference type="EMBL" id="LGST01000066">
    <property type="protein sequence ID" value="KND95736.1"/>
    <property type="molecule type" value="Genomic_DNA"/>
</dbReference>
<reference evidence="2" key="1">
    <citation type="journal article" date="2015" name="BMC Genomics">
        <title>Draft genome of a commonly misdiagnosed multidrug resistant pathogen Candida auris.</title>
        <authorList>
            <person name="Chatterjee S."/>
            <person name="Alampalli S.V."/>
            <person name="Nageshan R.K."/>
            <person name="Chettiar S.T."/>
            <person name="Joshi S."/>
            <person name="Tatu U.S."/>
        </authorList>
    </citation>
    <scope>NUCLEOTIDE SEQUENCE [LARGE SCALE GENOMIC DNA]</scope>
    <source>
        <strain evidence="2">6684</strain>
    </source>
</reference>
<protein>
    <submittedName>
        <fullName evidence="1">Uncharacterized protein</fullName>
    </submittedName>
</protein>
<sequence>MEGHPKLCAGSFSLVFDKQKGSERVSVAGARRWLEMLNKNRVDWLLGECNKLYSLDEVCIT</sequence>
<comment type="caution">
    <text evidence="1">The sequence shown here is derived from an EMBL/GenBank/DDBJ whole genome shotgun (WGS) entry which is preliminary data.</text>
</comment>
<organism evidence="1 2">
    <name type="scientific">Candidozyma auris</name>
    <name type="common">Yeast</name>
    <name type="synonym">Candida auris</name>
    <dbReference type="NCBI Taxonomy" id="498019"/>
    <lineage>
        <taxon>Eukaryota</taxon>
        <taxon>Fungi</taxon>
        <taxon>Dikarya</taxon>
        <taxon>Ascomycota</taxon>
        <taxon>Saccharomycotina</taxon>
        <taxon>Pichiomycetes</taxon>
        <taxon>Metschnikowiaceae</taxon>
        <taxon>Candidozyma</taxon>
    </lineage>
</organism>
<accession>A0A0L0NNK8</accession>
<evidence type="ECO:0000313" key="1">
    <source>
        <dbReference type="EMBL" id="KND95736.1"/>
    </source>
</evidence>